<protein>
    <recommendedName>
        <fullName evidence="6">PHD-type domain-containing protein</fullName>
    </recommendedName>
</protein>
<keyword evidence="3" id="KW-0862">Zinc</keyword>
<dbReference type="InterPro" id="IPR001965">
    <property type="entry name" value="Znf_PHD"/>
</dbReference>
<keyword evidence="1" id="KW-0479">Metal-binding</keyword>
<dbReference type="GO" id="GO:0008270">
    <property type="term" value="F:zinc ion binding"/>
    <property type="evidence" value="ECO:0007669"/>
    <property type="project" value="UniProtKB-KW"/>
</dbReference>
<feature type="region of interest" description="Disordered" evidence="5">
    <location>
        <begin position="611"/>
        <end position="651"/>
    </location>
</feature>
<dbReference type="Gene3D" id="3.30.40.10">
    <property type="entry name" value="Zinc/RING finger domain, C3HC4 (zinc finger)"/>
    <property type="match status" value="1"/>
</dbReference>
<feature type="compositionally biased region" description="Polar residues" evidence="5">
    <location>
        <begin position="531"/>
        <end position="548"/>
    </location>
</feature>
<evidence type="ECO:0000313" key="8">
    <source>
        <dbReference type="Proteomes" id="UP001186944"/>
    </source>
</evidence>
<evidence type="ECO:0000313" key="7">
    <source>
        <dbReference type="EMBL" id="KAK3104010.1"/>
    </source>
</evidence>
<gene>
    <name evidence="7" type="ORF">FSP39_023652</name>
</gene>
<evidence type="ECO:0000259" key="6">
    <source>
        <dbReference type="PROSITE" id="PS50016"/>
    </source>
</evidence>
<dbReference type="Proteomes" id="UP001186944">
    <property type="component" value="Unassembled WGS sequence"/>
</dbReference>
<feature type="region of interest" description="Disordered" evidence="5">
    <location>
        <begin position="351"/>
        <end position="370"/>
    </location>
</feature>
<evidence type="ECO:0000256" key="3">
    <source>
        <dbReference type="ARBA" id="ARBA00022833"/>
    </source>
</evidence>
<feature type="domain" description="PHD-type" evidence="6">
    <location>
        <begin position="296"/>
        <end position="346"/>
    </location>
</feature>
<feature type="compositionally biased region" description="Polar residues" evidence="5">
    <location>
        <begin position="901"/>
        <end position="916"/>
    </location>
</feature>
<evidence type="ECO:0000256" key="5">
    <source>
        <dbReference type="SAM" id="MobiDB-lite"/>
    </source>
</evidence>
<proteinExistence type="predicted"/>
<sequence length="1893" mass="215906">MNNRFVFRAPVDPDFYLESEWMTNGANSKQNKITLDGSRMEMLEHYENDKARRENSVQTREQYEKSKLHAEMTQALGNEKVLQDIKGSQGGEKGDDSSGLKIIDVWSEKERNYIQSNQSEHQDNISTSNAMLTQLGSSDYEHNQTEHLNHAHVSSQNDLLQENFTGVKDIEACTITNEKPMENPQEYKPVDSFEVCKNLHPSYETGEFNISERELEMDIMQDLLERISSDQQEQSWSFSEVQDNENRRGINALKQVNILKRRIPKSKTEKENDSTCTLMSQAGVDNNAISVKKEEQVWCVCKSASASGFIISCDKCKKWYHGLCIGIDEKKAQMIDKFICIACKGSPQGLATSDTRKQQQTQKQDTSDKTDLVEKQNALGVHNLVKKQSPFHAMQSNLSLSCSHNQRTVTEVSKNDKHWEEVEQRNDVREVRRMQEQTLTKAATFQNDHVSSLMLNKCIMLPRILRRPKRARTKQAKNTQTTANEQFQKVQSRVLEEVPRYAAGSLRLITKDVEVAPIPFTADAETAQRPVTYNAETVQRPVTNNAETAQRPVTKDAETAQRPVTNDAETAQRPVTNNAEMALRSVTNSAETAQKPVTKDAETALRSVTNDAEMAQKSVTNSAETAQRPVTKDAETAQISVTNGAETASRPILKDTTTITAPRQCTQQTEVAARLISNYSEESRLVTEHAEMTPFKVSSAYIIFPIFKDNSGNDISKPQILNACGTLGNWNAQAFQTNILDHAGKSSPAFLVPKCTDKPVVMETSINFNSISPAPEHKGQHCPQEMDSLLLKKKAKVQAQKTLTLSKHVLNELNPKTDGRNHGDKEKHTIVEAFEILRQELPRMDNKKHATRPEILDEAVSAIRSLDMASIRLQREIVRETRHQEKLNSKLKEVEDNLQVQVSTGRSNNENLQVQGQDKEKRKRGRPRKDILPPPSVLTTQSDKSFQRQGNASQGESNDWSREIDKEVNGDDQMDHRGDKRKRKMSAAYLRHIQSERNLKSYDKDSHAESDVDSDMDPDYQPVKGPSCDADSSFLEDSESSEYTDKDENEMISEIGKESGQIKLASSKSIYDQRGPYQEKIHACLYCNKMMTEMASHLKKEHHNEALVQRILKCSKRSKERRVMWQELISKGDYCHNMDILKKGSGTLIPKTTCKDEDIHKLVPCPYCKGLFKKRFQKRHRKMCLFRKNESISDQVRNGDIQDSDSSEEYCDSLQGSDSNEGEVTCVGDQTDTNKRSESSYRGKQQQNNVHVQTSHYKKKHACLFCGKVMAEISRHLRIIHSEEAAVSHILKHPKHSKERKILWLELVNKGDFSHNLKVLDKGEGMLIPKKRCKIKYEDFKKLVPCQWCKAFYVKSDLYKHSKTCVAKGKGTVKNHVRDSMMLLPGRKCSKDLERNVLCTMRDDEITKIVKSDERILQYGERISDSNVRVSQKLRELGRVVLESKKLSGEVCCIDDLLKTENWDTMIKSVKIIAGYNSENNRYAVPSFALKIGSSLHKCAIYLQSQGCTEGDETKKQIAESFLTKYEKDWNSSISEHAVSSLEATNFGRSLLLPLVENMLKLINYLRKEMERVYQVVKEEFEFGMYFTLAQMCLSMIILFNRKRSSLVEKMKLKDFQDSEKLNGEPEPRTSKLSEFERKLCKTHTRIEVMGKRGGKEVVLFTKETEDILEFLISNREKANVLTDFLFPKRRHSKFPYSGNKLISKFAIEAGVQDPSALISSKFKKQVGTITQILSMDENSQDIFLILQEYGIEVHQEDKRLPEDPLHIAKVVKVLNNINNVGKETNFRGIKFEDVQLGKEETLKIESESSEDEEVQKLAKTKGKGKKHRWTIEEKKAVAKYFKEDIEESKLPGMHMCLDAIKLEPCLRRFGWVAIKAAVRNLIKKKKLLTRKS</sequence>
<dbReference type="InterPro" id="IPR011011">
    <property type="entry name" value="Znf_FYVE_PHD"/>
</dbReference>
<dbReference type="PANTHER" id="PTHR33480">
    <property type="entry name" value="SET DOMAIN-CONTAINING PROTEIN-RELATED"/>
    <property type="match status" value="1"/>
</dbReference>
<dbReference type="InterPro" id="IPR036638">
    <property type="entry name" value="HLH_DNA-bd_sf"/>
</dbReference>
<dbReference type="GO" id="GO:0046983">
    <property type="term" value="F:protein dimerization activity"/>
    <property type="evidence" value="ECO:0007669"/>
    <property type="project" value="InterPro"/>
</dbReference>
<accession>A0AA89C0Z1</accession>
<dbReference type="InterPro" id="IPR013083">
    <property type="entry name" value="Znf_RING/FYVE/PHD"/>
</dbReference>
<dbReference type="SMART" id="SM00249">
    <property type="entry name" value="PHD"/>
    <property type="match status" value="1"/>
</dbReference>
<dbReference type="PROSITE" id="PS01359">
    <property type="entry name" value="ZF_PHD_1"/>
    <property type="match status" value="1"/>
</dbReference>
<reference evidence="7" key="1">
    <citation type="submission" date="2019-08" db="EMBL/GenBank/DDBJ databases">
        <title>The improved chromosome-level genome for the pearl oyster Pinctada fucata martensii using PacBio sequencing and Hi-C.</title>
        <authorList>
            <person name="Zheng Z."/>
        </authorList>
    </citation>
    <scope>NUCLEOTIDE SEQUENCE</scope>
    <source>
        <strain evidence="7">ZZ-2019</strain>
        <tissue evidence="7">Adductor muscle</tissue>
    </source>
</reference>
<evidence type="ECO:0000256" key="1">
    <source>
        <dbReference type="ARBA" id="ARBA00022723"/>
    </source>
</evidence>
<keyword evidence="8" id="KW-1185">Reference proteome</keyword>
<feature type="compositionally biased region" description="Basic and acidic residues" evidence="5">
    <location>
        <begin position="993"/>
        <end position="1010"/>
    </location>
</feature>
<dbReference type="EMBL" id="VSWD01000005">
    <property type="protein sequence ID" value="KAK3104010.1"/>
    <property type="molecule type" value="Genomic_DNA"/>
</dbReference>
<dbReference type="InterPro" id="IPR019787">
    <property type="entry name" value="Znf_PHD-finger"/>
</dbReference>
<evidence type="ECO:0000256" key="4">
    <source>
        <dbReference type="PROSITE-ProRule" id="PRU00146"/>
    </source>
</evidence>
<comment type="caution">
    <text evidence="7">The sequence shown here is derived from an EMBL/GenBank/DDBJ whole genome shotgun (WGS) entry which is preliminary data.</text>
</comment>
<feature type="region of interest" description="Disordered" evidence="5">
    <location>
        <begin position="531"/>
        <end position="578"/>
    </location>
</feature>
<organism evidence="7 8">
    <name type="scientific">Pinctada imbricata</name>
    <name type="common">Atlantic pearl-oyster</name>
    <name type="synonym">Pinctada martensii</name>
    <dbReference type="NCBI Taxonomy" id="66713"/>
    <lineage>
        <taxon>Eukaryota</taxon>
        <taxon>Metazoa</taxon>
        <taxon>Spiralia</taxon>
        <taxon>Lophotrochozoa</taxon>
        <taxon>Mollusca</taxon>
        <taxon>Bivalvia</taxon>
        <taxon>Autobranchia</taxon>
        <taxon>Pteriomorphia</taxon>
        <taxon>Pterioida</taxon>
        <taxon>Pterioidea</taxon>
        <taxon>Pteriidae</taxon>
        <taxon>Pinctada</taxon>
    </lineage>
</organism>
<evidence type="ECO:0000256" key="2">
    <source>
        <dbReference type="ARBA" id="ARBA00022771"/>
    </source>
</evidence>
<feature type="compositionally biased region" description="Basic and acidic residues" evidence="5">
    <location>
        <begin position="1232"/>
        <end position="1241"/>
    </location>
</feature>
<name>A0AA89C0Z1_PINIB</name>
<dbReference type="InterPro" id="IPR019786">
    <property type="entry name" value="Zinc_finger_PHD-type_CS"/>
</dbReference>
<feature type="compositionally biased region" description="Acidic residues" evidence="5">
    <location>
        <begin position="1034"/>
        <end position="1048"/>
    </location>
</feature>
<dbReference type="SUPFAM" id="SSF57903">
    <property type="entry name" value="FYVE/PHD zinc finger"/>
    <property type="match status" value="1"/>
</dbReference>
<feature type="region of interest" description="Disordered" evidence="5">
    <location>
        <begin position="901"/>
        <end position="1048"/>
    </location>
</feature>
<dbReference type="Pfam" id="PF00628">
    <property type="entry name" value="PHD"/>
    <property type="match status" value="1"/>
</dbReference>
<keyword evidence="2 4" id="KW-0863">Zinc-finger</keyword>
<feature type="compositionally biased region" description="Basic and acidic residues" evidence="5">
    <location>
        <begin position="959"/>
        <end position="978"/>
    </location>
</feature>
<feature type="compositionally biased region" description="Polar residues" evidence="5">
    <location>
        <begin position="562"/>
        <end position="578"/>
    </location>
</feature>
<feature type="compositionally biased region" description="Polar residues" evidence="5">
    <location>
        <begin position="1242"/>
        <end position="1253"/>
    </location>
</feature>
<feature type="compositionally biased region" description="Polar residues" evidence="5">
    <location>
        <begin position="937"/>
        <end position="958"/>
    </location>
</feature>
<feature type="compositionally biased region" description="Polar residues" evidence="5">
    <location>
        <begin position="637"/>
        <end position="646"/>
    </location>
</feature>
<feature type="region of interest" description="Disordered" evidence="5">
    <location>
        <begin position="1196"/>
        <end position="1253"/>
    </location>
</feature>
<dbReference type="PANTHER" id="PTHR33480:SF1">
    <property type="entry name" value="TYR RECOMBINASE DOMAIN-CONTAINING PROTEIN"/>
    <property type="match status" value="1"/>
</dbReference>
<dbReference type="PROSITE" id="PS50016">
    <property type="entry name" value="ZF_PHD_2"/>
    <property type="match status" value="1"/>
</dbReference>
<dbReference type="Gene3D" id="4.10.280.10">
    <property type="entry name" value="Helix-loop-helix DNA-binding domain"/>
    <property type="match status" value="1"/>
</dbReference>
<feature type="compositionally biased region" description="Acidic residues" evidence="5">
    <location>
        <begin position="1202"/>
        <end position="1211"/>
    </location>
</feature>